<reference evidence="2 3" key="1">
    <citation type="submission" date="2023-07" db="EMBL/GenBank/DDBJ databases">
        <title>Sequencing the genomes of 1000 actinobacteria strains.</title>
        <authorList>
            <person name="Klenk H.-P."/>
        </authorList>
    </citation>
    <scope>NUCLEOTIDE SEQUENCE [LARGE SCALE GENOMIC DNA]</scope>
    <source>
        <strain evidence="2 3">DSM 44508</strain>
    </source>
</reference>
<name>A0ABU2B4Z5_9CORY</name>
<dbReference type="InterPro" id="IPR014940">
    <property type="entry name" value="BAAT_C"/>
</dbReference>
<feature type="domain" description="BAAT/Acyl-CoA thioester hydrolase C-terminal" evidence="1">
    <location>
        <begin position="119"/>
        <end position="297"/>
    </location>
</feature>
<dbReference type="Pfam" id="PF08840">
    <property type="entry name" value="BAAT_C"/>
    <property type="match status" value="1"/>
</dbReference>
<dbReference type="Gene3D" id="3.40.50.1820">
    <property type="entry name" value="alpha/beta hydrolase"/>
    <property type="match status" value="1"/>
</dbReference>
<dbReference type="PANTHER" id="PTHR10824">
    <property type="entry name" value="ACYL-COENZYME A THIOESTERASE-RELATED"/>
    <property type="match status" value="1"/>
</dbReference>
<dbReference type="RefSeq" id="WP_277103991.1">
    <property type="nucleotide sequence ID" value="NZ_BAAAJS010000074.1"/>
</dbReference>
<dbReference type="SUPFAM" id="SSF53474">
    <property type="entry name" value="alpha/beta-Hydrolases"/>
    <property type="match status" value="1"/>
</dbReference>
<dbReference type="EMBL" id="JAVDYF010000001">
    <property type="protein sequence ID" value="MDR7353680.1"/>
    <property type="molecule type" value="Genomic_DNA"/>
</dbReference>
<evidence type="ECO:0000259" key="1">
    <source>
        <dbReference type="Pfam" id="PF08840"/>
    </source>
</evidence>
<gene>
    <name evidence="2" type="ORF">J2S37_000218</name>
</gene>
<protein>
    <submittedName>
        <fullName evidence="2">Pimeloyl-ACP methyl ester carboxylesterase</fullName>
    </submittedName>
</protein>
<organism evidence="2 3">
    <name type="scientific">Corynebacterium felinum</name>
    <dbReference type="NCBI Taxonomy" id="131318"/>
    <lineage>
        <taxon>Bacteria</taxon>
        <taxon>Bacillati</taxon>
        <taxon>Actinomycetota</taxon>
        <taxon>Actinomycetes</taxon>
        <taxon>Mycobacteriales</taxon>
        <taxon>Corynebacteriaceae</taxon>
        <taxon>Corynebacterium</taxon>
    </lineage>
</organism>
<dbReference type="InterPro" id="IPR029058">
    <property type="entry name" value="AB_hydrolase_fold"/>
</dbReference>
<comment type="caution">
    <text evidence="2">The sequence shown here is derived from an EMBL/GenBank/DDBJ whole genome shotgun (WGS) entry which is preliminary data.</text>
</comment>
<dbReference type="Proteomes" id="UP001183619">
    <property type="component" value="Unassembled WGS sequence"/>
</dbReference>
<keyword evidence="3" id="KW-1185">Reference proteome</keyword>
<evidence type="ECO:0000313" key="2">
    <source>
        <dbReference type="EMBL" id="MDR7353680.1"/>
    </source>
</evidence>
<evidence type="ECO:0000313" key="3">
    <source>
        <dbReference type="Proteomes" id="UP001183619"/>
    </source>
</evidence>
<proteinExistence type="predicted"/>
<accession>A0ABU2B4Z5</accession>
<sequence length="341" mass="38073">MRTFKKVMLRLAITVLVLFVTILAVRLININRFGDGLQAQPTRDELIAQYNAQAVNGDYLRAIHFPTDKVSKPGTVVVFGGSEGSCNPHLAQRLHEQGYDVLAAYFFGQEGQQPELAEVPLELFDDITAWQESRGKTEEPLTLIGGSKGAELVANLAVRYPSIDNIVLYTPAEYSFFALTKDRSKDQSSWSYQDKPLDYLSFRHNTSFTPALTKAVITLMWNGLIALPPRLREPYLAVEEAAQNREKARIPLEKFQGNALLFAGTEDAMWQGDIAAKNLAELSPSFHAEIYENAGHAFIEDIEKRVGKSWKRLLGGTEEANAHAARKSAETLHETLARWHG</sequence>
<dbReference type="PANTHER" id="PTHR10824:SF4">
    <property type="entry name" value="ACYL-COENZYME A THIOESTERASE 1-LIKE"/>
    <property type="match status" value="1"/>
</dbReference>